<dbReference type="PROSITE" id="PS50216">
    <property type="entry name" value="DHHC"/>
    <property type="match status" value="1"/>
</dbReference>
<feature type="domain" description="Palmitoyltransferase DHHC" evidence="8">
    <location>
        <begin position="99"/>
        <end position="224"/>
    </location>
</feature>
<keyword evidence="6 7" id="KW-0012">Acyltransferase</keyword>
<proteinExistence type="inferred from homology"/>
<accession>A0ABM1DRK5</accession>
<keyword evidence="3 7" id="KW-0812">Transmembrane</keyword>
<comment type="similarity">
    <text evidence="7">Belongs to the DHHC palmitoyltransferase family.</text>
</comment>
<comment type="domain">
    <text evidence="7">The DHHC domain is required for palmitoyltransferase activity.</text>
</comment>
<keyword evidence="9" id="KW-1185">Reference proteome</keyword>
<feature type="transmembrane region" description="Helical" evidence="7">
    <location>
        <begin position="148"/>
        <end position="169"/>
    </location>
</feature>
<organism evidence="9 10">
    <name type="scientific">Priapulus caudatus</name>
    <name type="common">Priapulid worm</name>
    <dbReference type="NCBI Taxonomy" id="37621"/>
    <lineage>
        <taxon>Eukaryota</taxon>
        <taxon>Metazoa</taxon>
        <taxon>Ecdysozoa</taxon>
        <taxon>Scalidophora</taxon>
        <taxon>Priapulida</taxon>
        <taxon>Priapulimorpha</taxon>
        <taxon>Priapulimorphida</taxon>
        <taxon>Priapulidae</taxon>
        <taxon>Priapulus</taxon>
    </lineage>
</organism>
<comment type="subcellular location">
    <subcellularLocation>
        <location evidence="1">Membrane</location>
        <topology evidence="1">Multi-pass membrane protein</topology>
    </subcellularLocation>
</comment>
<feature type="transmembrane region" description="Helical" evidence="7">
    <location>
        <begin position="184"/>
        <end position="207"/>
    </location>
</feature>
<keyword evidence="5 7" id="KW-0472">Membrane</keyword>
<dbReference type="GeneID" id="106805484"/>
<protein>
    <recommendedName>
        <fullName evidence="7">Palmitoyltransferase</fullName>
        <ecNumber evidence="7">2.3.1.225</ecNumber>
    </recommendedName>
</protein>
<evidence type="ECO:0000313" key="10">
    <source>
        <dbReference type="RefSeq" id="XP_014662576.1"/>
    </source>
</evidence>
<evidence type="ECO:0000259" key="8">
    <source>
        <dbReference type="Pfam" id="PF01529"/>
    </source>
</evidence>
<gene>
    <name evidence="10" type="primary">LOC106805484</name>
</gene>
<feature type="transmembrane region" description="Helical" evidence="7">
    <location>
        <begin position="12"/>
        <end position="34"/>
    </location>
</feature>
<name>A0ABM1DRK5_PRICU</name>
<evidence type="ECO:0000256" key="5">
    <source>
        <dbReference type="ARBA" id="ARBA00023136"/>
    </source>
</evidence>
<dbReference type="PANTHER" id="PTHR12246">
    <property type="entry name" value="PALMITOYLTRANSFERASE ZDHHC16"/>
    <property type="match status" value="1"/>
</dbReference>
<dbReference type="InterPro" id="IPR039859">
    <property type="entry name" value="PFA4/ZDH16/20/ERF2-like"/>
</dbReference>
<feature type="transmembrane region" description="Helical" evidence="7">
    <location>
        <begin position="40"/>
        <end position="59"/>
    </location>
</feature>
<reference evidence="10" key="1">
    <citation type="submission" date="2025-08" db="UniProtKB">
        <authorList>
            <consortium name="RefSeq"/>
        </authorList>
    </citation>
    <scope>IDENTIFICATION</scope>
</reference>
<keyword evidence="2 7" id="KW-0808">Transferase</keyword>
<evidence type="ECO:0000313" key="9">
    <source>
        <dbReference type="Proteomes" id="UP000695022"/>
    </source>
</evidence>
<keyword evidence="4 7" id="KW-1133">Transmembrane helix</keyword>
<sequence length="270" mass="30584">MVVFRSDPCGIFCILLTYGAVFYADYVVTVQIVMPTMSNSLWGAFNAVLFNVILTMMLASHLRAVLSDPGVVPLPKTNLDFSDLHSGSRSPIHQSGHDWTVCARCETYRPPRAHHCRICRRCIRRMDHHCPWINNCVGEYNQKYFLQFIIYVGIASVHAIVLVAVAWLGDCDGCQLDEHSKQTMLMHCIILVIESLLFGIFVVAIMVDQLTAIWTDETAVEQVQRRGPHRPLKSKMALLQEVFGRGSLAFWLLPCHSPPKEIEPHDDYTV</sequence>
<evidence type="ECO:0000256" key="4">
    <source>
        <dbReference type="ARBA" id="ARBA00022989"/>
    </source>
</evidence>
<evidence type="ECO:0000256" key="3">
    <source>
        <dbReference type="ARBA" id="ARBA00022692"/>
    </source>
</evidence>
<dbReference type="Proteomes" id="UP000695022">
    <property type="component" value="Unplaced"/>
</dbReference>
<evidence type="ECO:0000256" key="6">
    <source>
        <dbReference type="ARBA" id="ARBA00023315"/>
    </source>
</evidence>
<dbReference type="EC" id="2.3.1.225" evidence="7"/>
<evidence type="ECO:0000256" key="2">
    <source>
        <dbReference type="ARBA" id="ARBA00022679"/>
    </source>
</evidence>
<evidence type="ECO:0000256" key="7">
    <source>
        <dbReference type="RuleBase" id="RU079119"/>
    </source>
</evidence>
<evidence type="ECO:0000256" key="1">
    <source>
        <dbReference type="ARBA" id="ARBA00004141"/>
    </source>
</evidence>
<comment type="catalytic activity">
    <reaction evidence="7">
        <text>L-cysteinyl-[protein] + hexadecanoyl-CoA = S-hexadecanoyl-L-cysteinyl-[protein] + CoA</text>
        <dbReference type="Rhea" id="RHEA:36683"/>
        <dbReference type="Rhea" id="RHEA-COMP:10131"/>
        <dbReference type="Rhea" id="RHEA-COMP:11032"/>
        <dbReference type="ChEBI" id="CHEBI:29950"/>
        <dbReference type="ChEBI" id="CHEBI:57287"/>
        <dbReference type="ChEBI" id="CHEBI:57379"/>
        <dbReference type="ChEBI" id="CHEBI:74151"/>
        <dbReference type="EC" id="2.3.1.225"/>
    </reaction>
</comment>
<dbReference type="InterPro" id="IPR001594">
    <property type="entry name" value="Palmitoyltrfase_DHHC"/>
</dbReference>
<dbReference type="RefSeq" id="XP_014662576.1">
    <property type="nucleotide sequence ID" value="XM_014807090.1"/>
</dbReference>
<dbReference type="Pfam" id="PF01529">
    <property type="entry name" value="DHHC"/>
    <property type="match status" value="1"/>
</dbReference>